<feature type="region of interest" description="Disordered" evidence="1">
    <location>
        <begin position="42"/>
        <end position="69"/>
    </location>
</feature>
<protein>
    <submittedName>
        <fullName evidence="2">Uncharacterized protein</fullName>
    </submittedName>
</protein>
<organism evidence="2 3">
    <name type="scientific">Burkholderia pseudomallei (strain 1106a)</name>
    <dbReference type="NCBI Taxonomy" id="357348"/>
    <lineage>
        <taxon>Bacteria</taxon>
        <taxon>Pseudomonadati</taxon>
        <taxon>Pseudomonadota</taxon>
        <taxon>Betaproteobacteria</taxon>
        <taxon>Burkholderiales</taxon>
        <taxon>Burkholderiaceae</taxon>
        <taxon>Burkholderia</taxon>
        <taxon>pseudomallei group</taxon>
    </lineage>
</organism>
<dbReference type="Proteomes" id="UP000006738">
    <property type="component" value="Chromosome I"/>
</dbReference>
<evidence type="ECO:0000313" key="2">
    <source>
        <dbReference type="EMBL" id="ABN91094.1"/>
    </source>
</evidence>
<dbReference type="AlphaFoldDB" id="A3NY99"/>
<dbReference type="KEGG" id="bpl:BURPS1106A_3081"/>
<evidence type="ECO:0000313" key="3">
    <source>
        <dbReference type="Proteomes" id="UP000006738"/>
    </source>
</evidence>
<accession>A3NY99</accession>
<name>A3NY99_BURP0</name>
<sequence length="102" mass="10892">MMGAERTAACFRVAPSTCCLEFVIVHYHAPGGRAAARVPPPAVFRHPPDGRRTASAPPHPVARAAAPRGGVQLQFATNGRGSRFRISLHSSHTARMPSLSIR</sequence>
<reference evidence="2 3" key="1">
    <citation type="submission" date="2007-02" db="EMBL/GenBank/DDBJ databases">
        <authorList>
            <person name="DeShazer D."/>
            <person name="Woods D.E."/>
            <person name="Nierman W.C."/>
        </authorList>
    </citation>
    <scope>NUCLEOTIDE SEQUENCE [LARGE SCALE GENOMIC DNA]</scope>
    <source>
        <strain evidence="2 3">1106a</strain>
    </source>
</reference>
<evidence type="ECO:0000256" key="1">
    <source>
        <dbReference type="SAM" id="MobiDB-lite"/>
    </source>
</evidence>
<gene>
    <name evidence="2" type="ordered locus">BURPS1106A_3081</name>
</gene>
<dbReference type="EMBL" id="CP000572">
    <property type="protein sequence ID" value="ABN91094.1"/>
    <property type="molecule type" value="Genomic_DNA"/>
</dbReference>
<dbReference type="HOGENOM" id="CLU_179111_0_0_4"/>
<proteinExistence type="predicted"/>